<organism evidence="2 3">
    <name type="scientific">candidate division WWE3 bacterium</name>
    <dbReference type="NCBI Taxonomy" id="2053526"/>
    <lineage>
        <taxon>Bacteria</taxon>
        <taxon>Katanobacteria</taxon>
    </lineage>
</organism>
<name>A0A351JTR7_UNCKA</name>
<evidence type="ECO:0000313" key="3">
    <source>
        <dbReference type="Proteomes" id="UP000264072"/>
    </source>
</evidence>
<evidence type="ECO:0000256" key="1">
    <source>
        <dbReference type="SAM" id="Phobius"/>
    </source>
</evidence>
<evidence type="ECO:0000313" key="2">
    <source>
        <dbReference type="EMBL" id="HAZ29687.1"/>
    </source>
</evidence>
<dbReference type="Proteomes" id="UP000264072">
    <property type="component" value="Unassembled WGS sequence"/>
</dbReference>
<accession>A0A351JTR7</accession>
<proteinExistence type="predicted"/>
<protein>
    <recommendedName>
        <fullName evidence="4">Prepilin-type N-terminal cleavage/methylation domain-containing protein</fullName>
    </recommendedName>
</protein>
<feature type="transmembrane region" description="Helical" evidence="1">
    <location>
        <begin position="21"/>
        <end position="43"/>
    </location>
</feature>
<keyword evidence="1" id="KW-1133">Transmembrane helix</keyword>
<reference evidence="2 3" key="1">
    <citation type="journal article" date="2018" name="Nat. Biotechnol.">
        <title>A standardized bacterial taxonomy based on genome phylogeny substantially revises the tree of life.</title>
        <authorList>
            <person name="Parks D.H."/>
            <person name="Chuvochina M."/>
            <person name="Waite D.W."/>
            <person name="Rinke C."/>
            <person name="Skarshewski A."/>
            <person name="Chaumeil P.A."/>
            <person name="Hugenholtz P."/>
        </authorList>
    </citation>
    <scope>NUCLEOTIDE SEQUENCE [LARGE SCALE GENOMIC DNA]</scope>
    <source>
        <strain evidence="2">UBA10185</strain>
    </source>
</reference>
<sequence length="170" mass="17996">MSKNARKNTAGITAGITIVELLIYLGISAIMLAVLGELFVGILKESVDVTSFSIVQSNGRFITNKIRYIVNNAQTVNTPASLGDSTNSLEAVVNGVQLRVYILDGILYLNDGSGDYAVNSVDTRVSNAAFSRYGNAGGKHVITASFTVASDTEGIEKVESSDFRIAGGLR</sequence>
<evidence type="ECO:0008006" key="4">
    <source>
        <dbReference type="Google" id="ProtNLM"/>
    </source>
</evidence>
<keyword evidence="1" id="KW-0472">Membrane</keyword>
<keyword evidence="1" id="KW-0812">Transmembrane</keyword>
<comment type="caution">
    <text evidence="2">The sequence shown here is derived from an EMBL/GenBank/DDBJ whole genome shotgun (WGS) entry which is preliminary data.</text>
</comment>
<dbReference type="AlphaFoldDB" id="A0A351JTR7"/>
<dbReference type="EMBL" id="DNHX01000028">
    <property type="protein sequence ID" value="HAZ29687.1"/>
    <property type="molecule type" value="Genomic_DNA"/>
</dbReference>
<gene>
    <name evidence="2" type="ORF">DCY43_02980</name>
</gene>